<sequence length="135" mass="14962">MLARERPHYQIAGEAGNGGEAVKLAARLRPDIVFLDIKMPVMDGLTAGREIRAILPEARLIFVTAYGEFDYAREAVALGASKYLLKPVAAEEMLPLWMNWLPASPPLAGASRRQQGCGPLWRKRSPLFAWALSWT</sequence>
<name>A0AAC9MW30_NEOTH</name>
<dbReference type="PANTHER" id="PTHR43228">
    <property type="entry name" value="TWO-COMPONENT RESPONSE REGULATOR"/>
    <property type="match status" value="1"/>
</dbReference>
<keyword evidence="3" id="KW-0597">Phosphoprotein</keyword>
<dbReference type="PROSITE" id="PS50110">
    <property type="entry name" value="RESPONSE_REGULATORY"/>
    <property type="match status" value="1"/>
</dbReference>
<protein>
    <recommendedName>
        <fullName evidence="1">Stage 0 sporulation protein A homolog</fullName>
    </recommendedName>
</protein>
<evidence type="ECO:0000256" key="3">
    <source>
        <dbReference type="PROSITE-ProRule" id="PRU00169"/>
    </source>
</evidence>
<proteinExistence type="predicted"/>
<comment type="function">
    <text evidence="2">May play the central regulatory role in sporulation. It may be an element of the effector pathway responsible for the activation of sporulation genes in response to nutritional stress. Spo0A may act in concert with spo0H (a sigma factor) to control the expression of some genes that are critical to the sporulation process.</text>
</comment>
<dbReference type="PANTHER" id="PTHR43228:SF1">
    <property type="entry name" value="TWO-COMPONENT RESPONSE REGULATOR ARR22"/>
    <property type="match status" value="1"/>
</dbReference>
<feature type="domain" description="Response regulatory" evidence="4">
    <location>
        <begin position="1"/>
        <end position="101"/>
    </location>
</feature>
<dbReference type="AlphaFoldDB" id="A0AAC9MW30"/>
<reference evidence="5 6" key="1">
    <citation type="submission" date="2016-08" db="EMBL/GenBank/DDBJ databases">
        <title>Moorella thermoacetica DSM 103132.</title>
        <authorList>
            <person name="Jendresen C.B."/>
            <person name="Redl S.M."/>
            <person name="Jensen T.O."/>
            <person name="Nielsen A.T."/>
        </authorList>
    </citation>
    <scope>NUCLEOTIDE SEQUENCE [LARGE SCALE GENOMIC DNA]</scope>
    <source>
        <strain evidence="5 6">DSM 103132</strain>
    </source>
</reference>
<dbReference type="InterPro" id="IPR011006">
    <property type="entry name" value="CheY-like_superfamily"/>
</dbReference>
<dbReference type="InterPro" id="IPR052048">
    <property type="entry name" value="ST_Response_Regulator"/>
</dbReference>
<evidence type="ECO:0000256" key="2">
    <source>
        <dbReference type="ARBA" id="ARBA00024867"/>
    </source>
</evidence>
<dbReference type="Gene3D" id="3.40.50.2300">
    <property type="match status" value="1"/>
</dbReference>
<evidence type="ECO:0000313" key="6">
    <source>
        <dbReference type="Proteomes" id="UP000094598"/>
    </source>
</evidence>
<evidence type="ECO:0000259" key="4">
    <source>
        <dbReference type="PROSITE" id="PS50110"/>
    </source>
</evidence>
<gene>
    <name evidence="5" type="primary">cheY_2</name>
    <name evidence="5" type="ORF">Maut_02649</name>
</gene>
<accession>A0AAC9MW30</accession>
<dbReference type="EMBL" id="CP017019">
    <property type="protein sequence ID" value="AOQ25067.1"/>
    <property type="molecule type" value="Genomic_DNA"/>
</dbReference>
<dbReference type="GO" id="GO:0000160">
    <property type="term" value="P:phosphorelay signal transduction system"/>
    <property type="evidence" value="ECO:0007669"/>
    <property type="project" value="InterPro"/>
</dbReference>
<dbReference type="CDD" id="cd17536">
    <property type="entry name" value="REC_YesN-like"/>
    <property type="match status" value="1"/>
</dbReference>
<dbReference type="SUPFAM" id="SSF52172">
    <property type="entry name" value="CheY-like"/>
    <property type="match status" value="1"/>
</dbReference>
<dbReference type="InterPro" id="IPR001789">
    <property type="entry name" value="Sig_transdc_resp-reg_receiver"/>
</dbReference>
<dbReference type="SMART" id="SM00448">
    <property type="entry name" value="REC"/>
    <property type="match status" value="1"/>
</dbReference>
<evidence type="ECO:0000313" key="5">
    <source>
        <dbReference type="EMBL" id="AOQ25067.1"/>
    </source>
</evidence>
<organism evidence="5 6">
    <name type="scientific">Neomoorella thermoacetica</name>
    <name type="common">Clostridium thermoaceticum</name>
    <dbReference type="NCBI Taxonomy" id="1525"/>
    <lineage>
        <taxon>Bacteria</taxon>
        <taxon>Bacillati</taxon>
        <taxon>Bacillota</taxon>
        <taxon>Clostridia</taxon>
        <taxon>Neomoorellales</taxon>
        <taxon>Neomoorellaceae</taxon>
        <taxon>Neomoorella</taxon>
    </lineage>
</organism>
<feature type="modified residue" description="4-aspartylphosphate" evidence="3">
    <location>
        <position position="36"/>
    </location>
</feature>
<evidence type="ECO:0000256" key="1">
    <source>
        <dbReference type="ARBA" id="ARBA00018672"/>
    </source>
</evidence>
<dbReference type="Proteomes" id="UP000094598">
    <property type="component" value="Chromosome"/>
</dbReference>
<dbReference type="Pfam" id="PF00072">
    <property type="entry name" value="Response_reg"/>
    <property type="match status" value="1"/>
</dbReference>